<evidence type="ECO:0000313" key="4">
    <source>
        <dbReference type="Proteomes" id="UP000704467"/>
    </source>
</evidence>
<keyword evidence="4" id="KW-1185">Reference proteome</keyword>
<evidence type="ECO:0000256" key="1">
    <source>
        <dbReference type="ARBA" id="ARBA00022737"/>
    </source>
</evidence>
<evidence type="ECO:0000259" key="2">
    <source>
        <dbReference type="Pfam" id="PF25023"/>
    </source>
</evidence>
<dbReference type="PANTHER" id="PTHR32305:SF15">
    <property type="entry name" value="PROTEIN RHSA-RELATED"/>
    <property type="match status" value="1"/>
</dbReference>
<dbReference type="InterPro" id="IPR056823">
    <property type="entry name" value="TEN-like_YD-shell"/>
</dbReference>
<comment type="caution">
    <text evidence="3">The sequence shown here is derived from an EMBL/GenBank/DDBJ whole genome shotgun (WGS) entry which is preliminary data.</text>
</comment>
<name>A0ABX1DKS3_9HYPH</name>
<proteinExistence type="predicted"/>
<dbReference type="Gene3D" id="2.180.10.10">
    <property type="entry name" value="RHS repeat-associated core"/>
    <property type="match status" value="1"/>
</dbReference>
<dbReference type="PANTHER" id="PTHR32305">
    <property type="match status" value="1"/>
</dbReference>
<evidence type="ECO:0000313" key="3">
    <source>
        <dbReference type="EMBL" id="NKC03529.1"/>
    </source>
</evidence>
<protein>
    <submittedName>
        <fullName evidence="3">RHS repeat-associated core domain-containing protein</fullName>
    </submittedName>
</protein>
<reference evidence="3 4" key="1">
    <citation type="submission" date="2020-03" db="EMBL/GenBank/DDBJ databases">
        <title>Whole genome sequencing of clinical and environmental type strains of Ochrobactrum.</title>
        <authorList>
            <person name="Dharne M."/>
        </authorList>
    </citation>
    <scope>NUCLEOTIDE SEQUENCE [LARGE SCALE GENOMIC DNA]</scope>
    <source>
        <strain evidence="3 4">CIP 109452</strain>
    </source>
</reference>
<dbReference type="Pfam" id="PF25023">
    <property type="entry name" value="TEN_YD-shell"/>
    <property type="match status" value="1"/>
</dbReference>
<dbReference type="EMBL" id="JAAVLN010000001">
    <property type="protein sequence ID" value="NKC03529.1"/>
    <property type="molecule type" value="Genomic_DNA"/>
</dbReference>
<accession>A0ABX1DKS3</accession>
<sequence length="332" mass="36534">MNYTNIVGMRNRSESYAYDDVGRLHSVTYDEGEGYSEALGVKNVLYAYDALSNVTLTTKTLFNGDVIENSASFEGADPSQLQGTDVSSDDEHIFVYDEDGALCADQLGNKFLYDGLGRLRSVQQDDSEIIYEYDALNLLRAVQNPDGGREEHFYIDDSLVGILKLFDGQSSYKSLLSSSEDTIVSEYTAETEDGNYLYATDIHGSVLYALNNSGSGSSIRYDVYGKRMAECTVTAGFNAQKLDAGTSGYLLGNGYRLYNPVLGRFNRPDSLSPFDAGGLNPYAYCGGDPINRVDPTGHYSTPVGSMQDKKNQAGCWRCRKSWMSPSSHWDSS</sequence>
<dbReference type="InterPro" id="IPR050708">
    <property type="entry name" value="T6SS_VgrG/RHS"/>
</dbReference>
<dbReference type="InterPro" id="IPR022385">
    <property type="entry name" value="Rhs_assc_core"/>
</dbReference>
<dbReference type="Proteomes" id="UP000704467">
    <property type="component" value="Unassembled WGS sequence"/>
</dbReference>
<feature type="domain" description="Teneurin-like YD-shell" evidence="2">
    <location>
        <begin position="7"/>
        <end position="270"/>
    </location>
</feature>
<dbReference type="NCBIfam" id="TIGR03696">
    <property type="entry name" value="Rhs_assc_core"/>
    <property type="match status" value="1"/>
</dbReference>
<keyword evidence="1" id="KW-0677">Repeat</keyword>
<gene>
    <name evidence="3" type="ORF">HED55_10010</name>
</gene>
<organism evidence="3 4">
    <name type="scientific">Brucella haematophila</name>
    <dbReference type="NCBI Taxonomy" id="419474"/>
    <lineage>
        <taxon>Bacteria</taxon>
        <taxon>Pseudomonadati</taxon>
        <taxon>Pseudomonadota</taxon>
        <taxon>Alphaproteobacteria</taxon>
        <taxon>Hyphomicrobiales</taxon>
        <taxon>Brucellaceae</taxon>
        <taxon>Brucella/Ochrobactrum group</taxon>
        <taxon>Brucella</taxon>
    </lineage>
</organism>